<feature type="compositionally biased region" description="Low complexity" evidence="8">
    <location>
        <begin position="154"/>
        <end position="165"/>
    </location>
</feature>
<dbReference type="CDD" id="cd00057">
    <property type="entry name" value="FA58C"/>
    <property type="match status" value="1"/>
</dbReference>
<keyword evidence="6 7" id="KW-1015">Disulfide bond</keyword>
<dbReference type="Proteomes" id="UP000694429">
    <property type="component" value="Chromosome 1"/>
</dbReference>
<proteinExistence type="predicted"/>
<protein>
    <submittedName>
        <fullName evidence="13">Discoidin, CUB and LCCL domain containing 1</fullName>
    </submittedName>
</protein>
<evidence type="ECO:0000259" key="12">
    <source>
        <dbReference type="PROSITE" id="PS50820"/>
    </source>
</evidence>
<dbReference type="SMART" id="SM00042">
    <property type="entry name" value="CUB"/>
    <property type="match status" value="1"/>
</dbReference>
<dbReference type="CDD" id="cd00041">
    <property type="entry name" value="CUB"/>
    <property type="match status" value="1"/>
</dbReference>
<evidence type="ECO:0000256" key="8">
    <source>
        <dbReference type="SAM" id="MobiDB-lite"/>
    </source>
</evidence>
<dbReference type="Gene3D" id="2.170.130.20">
    <property type="entry name" value="LCCL-like domain"/>
    <property type="match status" value="1"/>
</dbReference>
<dbReference type="InterPro" id="IPR004043">
    <property type="entry name" value="LCCL"/>
</dbReference>
<keyword evidence="4 9" id="KW-1133">Transmembrane helix</keyword>
<feature type="compositionally biased region" description="Low complexity" evidence="8">
    <location>
        <begin position="63"/>
        <end position="72"/>
    </location>
</feature>
<feature type="compositionally biased region" description="Gly residues" evidence="8">
    <location>
        <begin position="124"/>
        <end position="137"/>
    </location>
</feature>
<evidence type="ECO:0000256" key="6">
    <source>
        <dbReference type="ARBA" id="ARBA00023157"/>
    </source>
</evidence>
<dbReference type="InterPro" id="IPR008979">
    <property type="entry name" value="Galactose-bd-like_sf"/>
</dbReference>
<dbReference type="InterPro" id="IPR000859">
    <property type="entry name" value="CUB_dom"/>
</dbReference>
<dbReference type="GO" id="GO:0016020">
    <property type="term" value="C:membrane"/>
    <property type="evidence" value="ECO:0007669"/>
    <property type="project" value="UniProtKB-SubCell"/>
</dbReference>
<reference evidence="13" key="1">
    <citation type="submission" date="2019-03" db="EMBL/GenBank/DDBJ databases">
        <authorList>
            <person name="Warren W.C."/>
            <person name="Johnson G.S."/>
        </authorList>
    </citation>
    <scope>NUCLEOTIDE SEQUENCE [LARGE SCALE GENOMIC DNA]</scope>
    <source>
        <strain evidence="13">Basenji</strain>
    </source>
</reference>
<dbReference type="PANTHER" id="PTHR46806">
    <property type="entry name" value="F5/8 TYPE C DOMAIN-CONTAINING PROTEIN"/>
    <property type="match status" value="1"/>
</dbReference>
<evidence type="ECO:0000259" key="10">
    <source>
        <dbReference type="PROSITE" id="PS01180"/>
    </source>
</evidence>
<feature type="domain" description="LCCL" evidence="12">
    <location>
        <begin position="324"/>
        <end position="420"/>
    </location>
</feature>
<accession>A0A8C0NA67</accession>
<dbReference type="PANTHER" id="PTHR46806:SF1">
    <property type="entry name" value="DISCOIDIN, CUB AND LCCL DOMAIN-CONTAINING PROTEIN 1"/>
    <property type="match status" value="1"/>
</dbReference>
<keyword evidence="3 9" id="KW-0812">Transmembrane</keyword>
<evidence type="ECO:0000256" key="4">
    <source>
        <dbReference type="ARBA" id="ARBA00022989"/>
    </source>
</evidence>
<dbReference type="Pfam" id="PF03815">
    <property type="entry name" value="LCCL"/>
    <property type="match status" value="1"/>
</dbReference>
<evidence type="ECO:0000256" key="2">
    <source>
        <dbReference type="ARBA" id="ARBA00022553"/>
    </source>
</evidence>
<dbReference type="Gene3D" id="2.60.120.290">
    <property type="entry name" value="Spermadhesin, CUB domain"/>
    <property type="match status" value="1"/>
</dbReference>
<dbReference type="Pfam" id="PF00754">
    <property type="entry name" value="F5_F8_type_C"/>
    <property type="match status" value="1"/>
</dbReference>
<dbReference type="Ensembl" id="ENSCAFT00030024581.1">
    <property type="protein sequence ID" value="ENSCAFP00030021466.1"/>
    <property type="gene ID" value="ENSCAFG00030013239.1"/>
</dbReference>
<organism evidence="13 14">
    <name type="scientific">Canis lupus familiaris</name>
    <name type="common">Dog</name>
    <name type="synonym">Canis familiaris</name>
    <dbReference type="NCBI Taxonomy" id="9615"/>
    <lineage>
        <taxon>Eukaryota</taxon>
        <taxon>Metazoa</taxon>
        <taxon>Chordata</taxon>
        <taxon>Craniata</taxon>
        <taxon>Vertebrata</taxon>
        <taxon>Euteleostomi</taxon>
        <taxon>Mammalia</taxon>
        <taxon>Eutheria</taxon>
        <taxon>Laurasiatheria</taxon>
        <taxon>Carnivora</taxon>
        <taxon>Caniformia</taxon>
        <taxon>Canidae</taxon>
        <taxon>Canis</taxon>
    </lineage>
</organism>
<comment type="subcellular location">
    <subcellularLocation>
        <location evidence="1">Membrane</location>
        <topology evidence="1">Single-pass type I membrane protein</topology>
    </subcellularLocation>
</comment>
<dbReference type="SUPFAM" id="SSF69848">
    <property type="entry name" value="LCCL domain"/>
    <property type="match status" value="1"/>
</dbReference>
<dbReference type="FunFam" id="2.60.120.260:FF:000002">
    <property type="entry name" value="Coagulation factor VIII"/>
    <property type="match status" value="1"/>
</dbReference>
<feature type="region of interest" description="Disordered" evidence="8">
    <location>
        <begin position="1"/>
        <end position="179"/>
    </location>
</feature>
<dbReference type="SMART" id="SM00603">
    <property type="entry name" value="LCCL"/>
    <property type="match status" value="1"/>
</dbReference>
<dbReference type="InterPro" id="IPR036609">
    <property type="entry name" value="LCCL_sf"/>
</dbReference>
<keyword evidence="5 9" id="KW-0472">Membrane</keyword>
<sequence length="867" mass="92439">MNGGLELESKGVRQQPNKQFFESLGAAYNPRPAGPQGAAKPWRGAALEPPRRGEGGGTGRSGLRGAARGSRGPQAPAHRGGAAEGKETRAPGRPEPGATAGGVWGASGLEPRRRGPRLPPAGAGARGGRGGPGGRGRAPGAPMGRGAGRRLRPGRAGEAAGPRLEGAARRGEAERAELAPRGAMGPGARRLLAVLLVVCAPARLRAGEPGDGCGHIVTYQDSGTMTSKNYPGTYPNHTVCEKTLRVPKGKTLILRLGDLDIESQTCASDYLLFTSNSDQYGPYCGSMAVPKELLLNTNEVTVRFASGSHISGRGFLLTYASSDHPDLITCLERANHYLKTEYSKFCPAGCRDIAGDISGNLVDGYRDTSLLCKAAIHAGIIADELGGQISVLQRKGISRYEGILANGVLSRDGSLSDKRFLFTSNGCSRSLSLEPDTQIRASWQWVSEMGEQIHWSPDQAQLQDQDLSWAAGDGKNRKQREWLETDLGEKKKITGIMTTGSTQSNFNFYVKSFVMKFKNNNSKWRSYKGIANNKEKVFQGNSNFRDPVRNNFIPPIVARYIRVVPQTWHQRIALNVELFGCQITQGNDSLVLNKTSPNTVGSSEREDETITKSIPSAEIPTGINVTAVALPLVLFGLLVAGMGIFAALRKKKKKGNPYGSAKAQKTDCWKQIKYPFARHQSAEFTISYDHEKEMTQKLDLITSDMADYQPPLLMGMGTGTAARKGSTFRPMDAEAAGAEPSAPAGGHYARPLPAARHEYALPLSPAEPEYATPIVGRPAARTRTFPARGGYRVPGPAPYQTPPAARRPGPGPGPGPGPQQPAAGGPTAERARPDYQEPRAEPAARAAYAAPGGCLRPPSPAALSAPL</sequence>
<evidence type="ECO:0000256" key="1">
    <source>
        <dbReference type="ARBA" id="ARBA00004479"/>
    </source>
</evidence>
<dbReference type="SUPFAM" id="SSF49785">
    <property type="entry name" value="Galactose-binding domain-like"/>
    <property type="match status" value="1"/>
</dbReference>
<dbReference type="SUPFAM" id="SSF49854">
    <property type="entry name" value="Spermadhesin, CUB domain"/>
    <property type="match status" value="1"/>
</dbReference>
<feature type="domain" description="CUB" evidence="10">
    <location>
        <begin position="213"/>
        <end position="322"/>
    </location>
</feature>
<evidence type="ECO:0000256" key="7">
    <source>
        <dbReference type="PROSITE-ProRule" id="PRU00059"/>
    </source>
</evidence>
<dbReference type="SMART" id="SM00231">
    <property type="entry name" value="FA58C"/>
    <property type="match status" value="1"/>
</dbReference>
<evidence type="ECO:0000256" key="5">
    <source>
        <dbReference type="ARBA" id="ARBA00023136"/>
    </source>
</evidence>
<dbReference type="PROSITE" id="PS01180">
    <property type="entry name" value="CUB"/>
    <property type="match status" value="1"/>
</dbReference>
<feature type="compositionally biased region" description="Basic and acidic residues" evidence="8">
    <location>
        <begin position="829"/>
        <end position="842"/>
    </location>
</feature>
<comment type="caution">
    <text evidence="7">Lacks conserved residue(s) required for the propagation of feature annotation.</text>
</comment>
<dbReference type="AlphaFoldDB" id="A0A8C0NA67"/>
<dbReference type="Pfam" id="PF00431">
    <property type="entry name" value="CUB"/>
    <property type="match status" value="1"/>
</dbReference>
<feature type="compositionally biased region" description="Basic and acidic residues" evidence="8">
    <location>
        <begin position="166"/>
        <end position="178"/>
    </location>
</feature>
<dbReference type="PROSITE" id="PS50820">
    <property type="entry name" value="LCCL"/>
    <property type="match status" value="1"/>
</dbReference>
<dbReference type="InterPro" id="IPR050633">
    <property type="entry name" value="Neuropilin_MCO_CoagFactor"/>
</dbReference>
<dbReference type="Gene3D" id="2.60.120.260">
    <property type="entry name" value="Galactose-binding domain-like"/>
    <property type="match status" value="1"/>
</dbReference>
<feature type="region of interest" description="Disordered" evidence="8">
    <location>
        <begin position="785"/>
        <end position="867"/>
    </location>
</feature>
<dbReference type="InterPro" id="IPR000421">
    <property type="entry name" value="FA58C"/>
</dbReference>
<evidence type="ECO:0000313" key="13">
    <source>
        <dbReference type="Ensembl" id="ENSCAFP00030021466.1"/>
    </source>
</evidence>
<evidence type="ECO:0000256" key="3">
    <source>
        <dbReference type="ARBA" id="ARBA00022692"/>
    </source>
</evidence>
<feature type="transmembrane region" description="Helical" evidence="9">
    <location>
        <begin position="628"/>
        <end position="648"/>
    </location>
</feature>
<evidence type="ECO:0000256" key="9">
    <source>
        <dbReference type="SAM" id="Phobius"/>
    </source>
</evidence>
<dbReference type="PROSITE" id="PS50022">
    <property type="entry name" value="FA58C_3"/>
    <property type="match status" value="1"/>
</dbReference>
<keyword evidence="2" id="KW-0597">Phosphoprotein</keyword>
<reference evidence="13" key="2">
    <citation type="submission" date="2025-08" db="UniProtKB">
        <authorList>
            <consortium name="Ensembl"/>
        </authorList>
    </citation>
    <scope>IDENTIFICATION</scope>
</reference>
<evidence type="ECO:0000313" key="14">
    <source>
        <dbReference type="Proteomes" id="UP000694429"/>
    </source>
</evidence>
<feature type="domain" description="F5/8 type C" evidence="11">
    <location>
        <begin position="427"/>
        <end position="581"/>
    </location>
</feature>
<feature type="compositionally biased region" description="Pro residues" evidence="8">
    <location>
        <begin position="809"/>
        <end position="819"/>
    </location>
</feature>
<evidence type="ECO:0000259" key="11">
    <source>
        <dbReference type="PROSITE" id="PS50022"/>
    </source>
</evidence>
<name>A0A8C0NA67_CANLF</name>
<feature type="disulfide bond" evidence="7">
    <location>
        <begin position="213"/>
        <end position="240"/>
    </location>
</feature>
<dbReference type="InterPro" id="IPR035914">
    <property type="entry name" value="Sperma_CUB_dom_sf"/>
</dbReference>